<evidence type="ECO:0000256" key="4">
    <source>
        <dbReference type="ARBA" id="ARBA00023163"/>
    </source>
</evidence>
<dbReference type="InterPro" id="IPR036390">
    <property type="entry name" value="WH_DNA-bd_sf"/>
</dbReference>
<dbReference type="GO" id="GO:0032993">
    <property type="term" value="C:protein-DNA complex"/>
    <property type="evidence" value="ECO:0007669"/>
    <property type="project" value="TreeGrafter"/>
</dbReference>
<keyword evidence="2" id="KW-0805">Transcription regulation</keyword>
<sequence length="74" mass="8204">MSLDQIHTVLAVAETGSLEDELGTQLFHRTSRGMLLSDAGARFVTHAHRILGAIEDARDACLLRDERRAPYSLK</sequence>
<dbReference type="InterPro" id="IPR036388">
    <property type="entry name" value="WH-like_DNA-bd_sf"/>
</dbReference>
<dbReference type="RefSeq" id="WP_316412249.1">
    <property type="nucleotide sequence ID" value="NZ_AP027080.1"/>
</dbReference>
<name>A0AA48H874_9BACT</name>
<dbReference type="PROSITE" id="PS50931">
    <property type="entry name" value="HTH_LYSR"/>
    <property type="match status" value="1"/>
</dbReference>
<dbReference type="GO" id="GO:0003700">
    <property type="term" value="F:DNA-binding transcription factor activity"/>
    <property type="evidence" value="ECO:0007669"/>
    <property type="project" value="InterPro"/>
</dbReference>
<accession>A0AA48H874</accession>
<dbReference type="InterPro" id="IPR000847">
    <property type="entry name" value="LysR_HTH_N"/>
</dbReference>
<evidence type="ECO:0000256" key="3">
    <source>
        <dbReference type="ARBA" id="ARBA00023125"/>
    </source>
</evidence>
<keyword evidence="4" id="KW-0804">Transcription</keyword>
<dbReference type="PANTHER" id="PTHR30346">
    <property type="entry name" value="TRANSCRIPTIONAL DUAL REGULATOR HCAR-RELATED"/>
    <property type="match status" value="1"/>
</dbReference>
<feature type="domain" description="HTH lysR-type" evidence="5">
    <location>
        <begin position="18"/>
        <end position="37"/>
    </location>
</feature>
<organism evidence="6 7">
    <name type="scientific">Mesoterricola silvestris</name>
    <dbReference type="NCBI Taxonomy" id="2927979"/>
    <lineage>
        <taxon>Bacteria</taxon>
        <taxon>Pseudomonadati</taxon>
        <taxon>Acidobacteriota</taxon>
        <taxon>Holophagae</taxon>
        <taxon>Holophagales</taxon>
        <taxon>Holophagaceae</taxon>
        <taxon>Mesoterricola</taxon>
    </lineage>
</organism>
<dbReference type="AlphaFoldDB" id="A0AA48H874"/>
<dbReference type="EMBL" id="AP027080">
    <property type="protein sequence ID" value="BDU73578.1"/>
    <property type="molecule type" value="Genomic_DNA"/>
</dbReference>
<dbReference type="Proteomes" id="UP001238179">
    <property type="component" value="Chromosome"/>
</dbReference>
<dbReference type="SUPFAM" id="SSF46785">
    <property type="entry name" value="Winged helix' DNA-binding domain"/>
    <property type="match status" value="1"/>
</dbReference>
<protein>
    <recommendedName>
        <fullName evidence="5">HTH lysR-type domain-containing protein</fullName>
    </recommendedName>
</protein>
<evidence type="ECO:0000313" key="6">
    <source>
        <dbReference type="EMBL" id="BDU73578.1"/>
    </source>
</evidence>
<dbReference type="KEGG" id="msil:METEAL_27520"/>
<keyword evidence="7" id="KW-1185">Reference proteome</keyword>
<comment type="similarity">
    <text evidence="1">Belongs to the LysR transcriptional regulatory family.</text>
</comment>
<dbReference type="GO" id="GO:0003677">
    <property type="term" value="F:DNA binding"/>
    <property type="evidence" value="ECO:0007669"/>
    <property type="project" value="UniProtKB-KW"/>
</dbReference>
<gene>
    <name evidence="6" type="ORF">METEAL_27520</name>
</gene>
<evidence type="ECO:0000256" key="1">
    <source>
        <dbReference type="ARBA" id="ARBA00009437"/>
    </source>
</evidence>
<reference evidence="7" key="1">
    <citation type="journal article" date="2023" name="Int. J. Syst. Evol. Microbiol.">
        <title>Mesoterricola silvestris gen. nov., sp. nov., Mesoterricola sediminis sp. nov., Geothrix oryzae sp. nov., Geothrix edaphica sp. nov., Geothrix rubra sp. nov., and Geothrix limicola sp. nov., six novel members of Acidobacteriota isolated from soils.</title>
        <authorList>
            <person name="Itoh H."/>
            <person name="Sugisawa Y."/>
            <person name="Mise K."/>
            <person name="Xu Z."/>
            <person name="Kuniyasu M."/>
            <person name="Ushijima N."/>
            <person name="Kawano K."/>
            <person name="Kobayashi E."/>
            <person name="Shiratori Y."/>
            <person name="Masuda Y."/>
            <person name="Senoo K."/>
        </authorList>
    </citation>
    <scope>NUCLEOTIDE SEQUENCE [LARGE SCALE GENOMIC DNA]</scope>
    <source>
        <strain evidence="7">W79</strain>
    </source>
</reference>
<dbReference type="PANTHER" id="PTHR30346:SF0">
    <property type="entry name" value="HCA OPERON TRANSCRIPTIONAL ACTIVATOR HCAR"/>
    <property type="match status" value="1"/>
</dbReference>
<evidence type="ECO:0000313" key="7">
    <source>
        <dbReference type="Proteomes" id="UP001238179"/>
    </source>
</evidence>
<keyword evidence="3" id="KW-0238">DNA-binding</keyword>
<dbReference type="Gene3D" id="1.10.10.10">
    <property type="entry name" value="Winged helix-like DNA-binding domain superfamily/Winged helix DNA-binding domain"/>
    <property type="match status" value="1"/>
</dbReference>
<evidence type="ECO:0000259" key="5">
    <source>
        <dbReference type="PROSITE" id="PS50931"/>
    </source>
</evidence>
<proteinExistence type="inferred from homology"/>
<evidence type="ECO:0000256" key="2">
    <source>
        <dbReference type="ARBA" id="ARBA00023015"/>
    </source>
</evidence>